<protein>
    <submittedName>
        <fullName evidence="6">Ankyrin repeat-containing domain protein</fullName>
    </submittedName>
</protein>
<dbReference type="InterPro" id="IPR036770">
    <property type="entry name" value="Ankyrin_rpt-contain_sf"/>
</dbReference>
<accession>A0ABQ7GVM3</accession>
<organism evidence="6 7">
    <name type="scientific">Dunaliella salina</name>
    <name type="common">Green alga</name>
    <name type="synonym">Protococcus salinus</name>
    <dbReference type="NCBI Taxonomy" id="3046"/>
    <lineage>
        <taxon>Eukaryota</taxon>
        <taxon>Viridiplantae</taxon>
        <taxon>Chlorophyta</taxon>
        <taxon>core chlorophytes</taxon>
        <taxon>Chlorophyceae</taxon>
        <taxon>CS clade</taxon>
        <taxon>Chlamydomonadales</taxon>
        <taxon>Dunaliellaceae</taxon>
        <taxon>Dunaliella</taxon>
    </lineage>
</organism>
<dbReference type="Proteomes" id="UP000815325">
    <property type="component" value="Unassembled WGS sequence"/>
</dbReference>
<keyword evidence="2 3" id="KW-0040">ANK repeat</keyword>
<name>A0ABQ7GVM3_DUNSA</name>
<dbReference type="PANTHER" id="PTHR24171:SF9">
    <property type="entry name" value="ANKYRIN REPEAT DOMAIN-CONTAINING PROTEIN 39"/>
    <property type="match status" value="1"/>
</dbReference>
<evidence type="ECO:0000313" key="6">
    <source>
        <dbReference type="EMBL" id="KAF5838655.1"/>
    </source>
</evidence>
<feature type="region of interest" description="Disordered" evidence="4">
    <location>
        <begin position="1"/>
        <end position="27"/>
    </location>
</feature>
<comment type="caution">
    <text evidence="6">The sequence shown here is derived from an EMBL/GenBank/DDBJ whole genome shotgun (WGS) entry which is preliminary data.</text>
</comment>
<evidence type="ECO:0000256" key="1">
    <source>
        <dbReference type="ARBA" id="ARBA00022737"/>
    </source>
</evidence>
<dbReference type="EMBL" id="MU069570">
    <property type="protein sequence ID" value="KAF5838655.1"/>
    <property type="molecule type" value="Genomic_DNA"/>
</dbReference>
<feature type="repeat" description="ANK" evidence="3">
    <location>
        <begin position="283"/>
        <end position="315"/>
    </location>
</feature>
<keyword evidence="1" id="KW-0677">Repeat</keyword>
<keyword evidence="7" id="KW-1185">Reference proteome</keyword>
<dbReference type="PROSITE" id="PS50088">
    <property type="entry name" value="ANK_REPEAT"/>
    <property type="match status" value="2"/>
</dbReference>
<reference evidence="6" key="1">
    <citation type="submission" date="2017-08" db="EMBL/GenBank/DDBJ databases">
        <authorList>
            <person name="Polle J.E."/>
            <person name="Barry K."/>
            <person name="Cushman J."/>
            <person name="Schmutz J."/>
            <person name="Tran D."/>
            <person name="Hathwaick L.T."/>
            <person name="Yim W.C."/>
            <person name="Jenkins J."/>
            <person name="Mckie-Krisberg Z.M."/>
            <person name="Prochnik S."/>
            <person name="Lindquist E."/>
            <person name="Dockter R.B."/>
            <person name="Adam C."/>
            <person name="Molina H."/>
            <person name="Bunkerborg J."/>
            <person name="Jin E."/>
            <person name="Buchheim M."/>
            <person name="Magnuson J."/>
        </authorList>
    </citation>
    <scope>NUCLEOTIDE SEQUENCE</scope>
    <source>
        <strain evidence="6">CCAP 19/18</strain>
    </source>
</reference>
<dbReference type="Pfam" id="PF12796">
    <property type="entry name" value="Ank_2"/>
    <property type="match status" value="1"/>
</dbReference>
<dbReference type="PANTHER" id="PTHR24171">
    <property type="entry name" value="ANKYRIN REPEAT DOMAIN-CONTAINING PROTEIN 39-RELATED"/>
    <property type="match status" value="1"/>
</dbReference>
<dbReference type="InterPro" id="IPR041243">
    <property type="entry name" value="STI1/HOP_DP"/>
</dbReference>
<dbReference type="SMART" id="SM00248">
    <property type="entry name" value="ANK"/>
    <property type="match status" value="3"/>
</dbReference>
<evidence type="ECO:0000256" key="2">
    <source>
        <dbReference type="ARBA" id="ARBA00023043"/>
    </source>
</evidence>
<evidence type="ECO:0000259" key="5">
    <source>
        <dbReference type="Pfam" id="PF17830"/>
    </source>
</evidence>
<evidence type="ECO:0000256" key="4">
    <source>
        <dbReference type="SAM" id="MobiDB-lite"/>
    </source>
</evidence>
<feature type="region of interest" description="Disordered" evidence="4">
    <location>
        <begin position="75"/>
        <end position="98"/>
    </location>
</feature>
<dbReference type="InterPro" id="IPR002110">
    <property type="entry name" value="Ankyrin_rpt"/>
</dbReference>
<feature type="compositionally biased region" description="Gly residues" evidence="4">
    <location>
        <begin position="1"/>
        <end position="14"/>
    </location>
</feature>
<feature type="domain" description="STI1/HOP DP" evidence="5">
    <location>
        <begin position="154"/>
        <end position="195"/>
    </location>
</feature>
<gene>
    <name evidence="6" type="ORF">DUNSADRAFT_2419</name>
</gene>
<evidence type="ECO:0000313" key="7">
    <source>
        <dbReference type="Proteomes" id="UP000815325"/>
    </source>
</evidence>
<dbReference type="SUPFAM" id="SSF48403">
    <property type="entry name" value="Ankyrin repeat"/>
    <property type="match status" value="1"/>
</dbReference>
<dbReference type="Gene3D" id="1.25.40.20">
    <property type="entry name" value="Ankyrin repeat-containing domain"/>
    <property type="match status" value="2"/>
</dbReference>
<feature type="compositionally biased region" description="Gly residues" evidence="4">
    <location>
        <begin position="81"/>
        <end position="92"/>
    </location>
</feature>
<dbReference type="PROSITE" id="PS50297">
    <property type="entry name" value="ANK_REP_REGION"/>
    <property type="match status" value="2"/>
</dbReference>
<feature type="repeat" description="ANK" evidence="3">
    <location>
        <begin position="250"/>
        <end position="282"/>
    </location>
</feature>
<sequence>MSAPGGGGGPGGIPGFPPGMQLPGMGGAGAPFDFSALQQALNDPAIKQMAEQIATDPTFKSVTETLQSQFGNMFQQQSREGGPGGEAPGAGPGAEAFDPSKYMQAMTGMFQNEEFMKMAEQLGKSIIESDPKMAGMMQSMQDPAYKSKVEDALKSLKEDPDLKPMLDELETAGPAAMMKYWNDPEVLGKLGKAMGGSFDLPKTDEEQQEGEGEGDVCVCVCVCVCASAGDVELLKRLIQEGGNVDEPDEEGRTALHFACGYGEIDCAKVLIEAKAKLDAVDNNQNTALHYAAGYGQAEACKLLVESKADRNAKNMDGKTALEVAQLNEQEEVVKALSTKE</sequence>
<evidence type="ECO:0000256" key="3">
    <source>
        <dbReference type="PROSITE-ProRule" id="PRU00023"/>
    </source>
</evidence>
<proteinExistence type="predicted"/>
<dbReference type="Pfam" id="PF17830">
    <property type="entry name" value="STI1-HOP_DP"/>
    <property type="match status" value="1"/>
</dbReference>